<evidence type="ECO:0000256" key="6">
    <source>
        <dbReference type="ARBA" id="ARBA00023236"/>
    </source>
</evidence>
<dbReference type="GO" id="GO:0006289">
    <property type="term" value="P:nucleotide-excision repair"/>
    <property type="evidence" value="ECO:0007669"/>
    <property type="project" value="InterPro"/>
</dbReference>
<dbReference type="RefSeq" id="WP_027704408.1">
    <property type="nucleotide sequence ID" value="NZ_AP018933.1"/>
</dbReference>
<evidence type="ECO:0000256" key="5">
    <source>
        <dbReference type="ARBA" id="ARBA00023204"/>
    </source>
</evidence>
<sequence>MVTTSRVRHLPYQYPEHLRADVQQAPMAPGVYLFLGEDERVPLYIGKSVNLRSRLNAHLRNKSEARLLHQTRRIAFHCTAGEISALLLEARLIKQRQPLFNRRLRRQGTLSSIVLDDAGKVQIEPSQRINYGRDPRVYGLFKNQKKARDVLLALADEHQLCLGVMGLDSLVRQRGCFRASIGKCRGACQGKESLVEHRERLLLALTDYHVVMWPYDGPVALREQHGDMTAYHVLNHWRYLGSFDSLAHAQQGHWQVDDHFDADIYKITVKPLLANGVDIVALLPRGEKDGKHE</sequence>
<dbReference type="EMBL" id="AP018933">
    <property type="protein sequence ID" value="BBG28870.1"/>
    <property type="molecule type" value="Genomic_DNA"/>
</dbReference>
<evidence type="ECO:0000256" key="9">
    <source>
        <dbReference type="ARBA" id="ARBA00042732"/>
    </source>
</evidence>
<dbReference type="Gene3D" id="3.40.1440.10">
    <property type="entry name" value="GIY-YIG endonuclease"/>
    <property type="match status" value="1"/>
</dbReference>
<gene>
    <name evidence="11" type="ORF">ZBT109_0070</name>
</gene>
<evidence type="ECO:0000259" key="10">
    <source>
        <dbReference type="PROSITE" id="PS50164"/>
    </source>
</evidence>
<dbReference type="PROSITE" id="PS50164">
    <property type="entry name" value="GIY_YIG"/>
    <property type="match status" value="1"/>
</dbReference>
<protein>
    <recommendedName>
        <fullName evidence="7">Excinuclease cho</fullName>
    </recommendedName>
    <alternativeName>
        <fullName evidence="9">Endonuclease cho</fullName>
    </alternativeName>
    <alternativeName>
        <fullName evidence="8">UvrC homolog protein</fullName>
    </alternativeName>
</protein>
<evidence type="ECO:0000256" key="1">
    <source>
        <dbReference type="ARBA" id="ARBA00022763"/>
    </source>
</evidence>
<keyword evidence="4" id="KW-0267">Excision nuclease</keyword>
<dbReference type="SMART" id="SM00465">
    <property type="entry name" value="GIYc"/>
    <property type="match status" value="1"/>
</dbReference>
<dbReference type="InterPro" id="IPR050066">
    <property type="entry name" value="UvrABC_protein_C"/>
</dbReference>
<name>A0A348HB68_9GAMM</name>
<dbReference type="SUPFAM" id="SSF82771">
    <property type="entry name" value="GIY-YIG endonuclease"/>
    <property type="match status" value="1"/>
</dbReference>
<keyword evidence="6" id="KW-0742">SOS response</keyword>
<keyword evidence="2" id="KW-0228">DNA excision</keyword>
<accession>A0A348HB68</accession>
<dbReference type="Proteomes" id="UP000267342">
    <property type="component" value="Chromosome"/>
</dbReference>
<dbReference type="PANTHER" id="PTHR30562:SF10">
    <property type="entry name" value="EXCINUCLEASE CHO"/>
    <property type="match status" value="1"/>
</dbReference>
<reference evidence="11 12" key="1">
    <citation type="submission" date="2018-09" db="EMBL/GenBank/DDBJ databases">
        <title>Zymobacter palmae IAM14233 (=T109) whole genome analysis.</title>
        <authorList>
            <person name="Yanase H."/>
        </authorList>
    </citation>
    <scope>NUCLEOTIDE SEQUENCE [LARGE SCALE GENOMIC DNA]</scope>
    <source>
        <strain evidence="11 12">IAM14233</strain>
    </source>
</reference>
<evidence type="ECO:0000313" key="11">
    <source>
        <dbReference type="EMBL" id="BBG28870.1"/>
    </source>
</evidence>
<evidence type="ECO:0000256" key="7">
    <source>
        <dbReference type="ARBA" id="ARBA00040756"/>
    </source>
</evidence>
<evidence type="ECO:0000313" key="12">
    <source>
        <dbReference type="Proteomes" id="UP000267342"/>
    </source>
</evidence>
<dbReference type="InterPro" id="IPR035901">
    <property type="entry name" value="GIY-YIG_endonuc_sf"/>
</dbReference>
<keyword evidence="12" id="KW-1185">Reference proteome</keyword>
<feature type="domain" description="GIY-YIG" evidence="10">
    <location>
        <begin position="27"/>
        <end position="102"/>
    </location>
</feature>
<keyword evidence="1" id="KW-0227">DNA damage</keyword>
<keyword evidence="3" id="KW-0378">Hydrolase</keyword>
<dbReference type="AlphaFoldDB" id="A0A348HB68"/>
<dbReference type="Pfam" id="PF01541">
    <property type="entry name" value="GIY-YIG"/>
    <property type="match status" value="1"/>
</dbReference>
<dbReference type="GO" id="GO:0009432">
    <property type="term" value="P:SOS response"/>
    <property type="evidence" value="ECO:0007669"/>
    <property type="project" value="UniProtKB-KW"/>
</dbReference>
<dbReference type="PANTHER" id="PTHR30562">
    <property type="entry name" value="UVRC/OXIDOREDUCTASE"/>
    <property type="match status" value="1"/>
</dbReference>
<dbReference type="CDD" id="cd10434">
    <property type="entry name" value="GIY-YIG_UvrC_Cho"/>
    <property type="match status" value="1"/>
</dbReference>
<dbReference type="InterPro" id="IPR047296">
    <property type="entry name" value="GIY-YIG_UvrC_Cho"/>
</dbReference>
<dbReference type="STRING" id="1123510.GCA_000620025_00158"/>
<evidence type="ECO:0000256" key="4">
    <source>
        <dbReference type="ARBA" id="ARBA00022881"/>
    </source>
</evidence>
<organism evidence="11 12">
    <name type="scientific">Zymobacter palmae</name>
    <dbReference type="NCBI Taxonomy" id="33074"/>
    <lineage>
        <taxon>Bacteria</taxon>
        <taxon>Pseudomonadati</taxon>
        <taxon>Pseudomonadota</taxon>
        <taxon>Gammaproteobacteria</taxon>
        <taxon>Oceanospirillales</taxon>
        <taxon>Halomonadaceae</taxon>
        <taxon>Zymobacter group</taxon>
        <taxon>Zymobacter</taxon>
    </lineage>
</organism>
<keyword evidence="5" id="KW-0234">DNA repair</keyword>
<dbReference type="KEGG" id="zpl:ZBT109_0070"/>
<dbReference type="OrthoDB" id="9803913at2"/>
<dbReference type="GO" id="GO:0016787">
    <property type="term" value="F:hydrolase activity"/>
    <property type="evidence" value="ECO:0007669"/>
    <property type="project" value="UniProtKB-KW"/>
</dbReference>
<evidence type="ECO:0000256" key="3">
    <source>
        <dbReference type="ARBA" id="ARBA00022801"/>
    </source>
</evidence>
<dbReference type="GO" id="GO:0004518">
    <property type="term" value="F:nuclease activity"/>
    <property type="evidence" value="ECO:0007669"/>
    <property type="project" value="UniProtKB-KW"/>
</dbReference>
<evidence type="ECO:0000256" key="2">
    <source>
        <dbReference type="ARBA" id="ARBA00022769"/>
    </source>
</evidence>
<proteinExistence type="predicted"/>
<evidence type="ECO:0000256" key="8">
    <source>
        <dbReference type="ARBA" id="ARBA00042138"/>
    </source>
</evidence>
<dbReference type="InterPro" id="IPR000305">
    <property type="entry name" value="GIY-YIG_endonuc"/>
</dbReference>
<dbReference type="GO" id="GO:0009380">
    <property type="term" value="C:excinuclease repair complex"/>
    <property type="evidence" value="ECO:0007669"/>
    <property type="project" value="TreeGrafter"/>
</dbReference>